<dbReference type="InterPro" id="IPR054635">
    <property type="entry name" value="PA1571-like"/>
</dbReference>
<dbReference type="EMBL" id="FTMC01000008">
    <property type="protein sequence ID" value="SIQ61632.1"/>
    <property type="molecule type" value="Genomic_DNA"/>
</dbReference>
<name>A0A1N6U7M2_9PSED</name>
<evidence type="ECO:0008006" key="3">
    <source>
        <dbReference type="Google" id="ProtNLM"/>
    </source>
</evidence>
<dbReference type="RefSeq" id="WP_169745305.1">
    <property type="nucleotide sequence ID" value="NZ_FMUP01000005.1"/>
</dbReference>
<protein>
    <recommendedName>
        <fullName evidence="3">Multifunctional fatty acid oxidation complex subunit alpha</fullName>
    </recommendedName>
</protein>
<gene>
    <name evidence="1" type="ORF">SAMN05421672_10856</name>
</gene>
<accession>A0A1N6U7M2</accession>
<evidence type="ECO:0000313" key="1">
    <source>
        <dbReference type="EMBL" id="SIQ61632.1"/>
    </source>
</evidence>
<dbReference type="AlphaFoldDB" id="A0A1N6U7M2"/>
<proteinExistence type="predicted"/>
<dbReference type="Proteomes" id="UP000186079">
    <property type="component" value="Unassembled WGS sequence"/>
</dbReference>
<reference evidence="1 2" key="1">
    <citation type="submission" date="2017-01" db="EMBL/GenBank/DDBJ databases">
        <authorList>
            <person name="Mah S.A."/>
            <person name="Swanson W.J."/>
            <person name="Moy G.W."/>
            <person name="Vacquier V.D."/>
        </authorList>
    </citation>
    <scope>NUCLEOTIDE SEQUENCE [LARGE SCALE GENOMIC DNA]</scope>
    <source>
        <strain evidence="1 2">ATCC 29606</strain>
    </source>
</reference>
<organism evidence="1 2">
    <name type="scientific">Pseudomonas flexibilis</name>
    <dbReference type="NCBI Taxonomy" id="706570"/>
    <lineage>
        <taxon>Bacteria</taxon>
        <taxon>Pseudomonadati</taxon>
        <taxon>Pseudomonadota</taxon>
        <taxon>Gammaproteobacteria</taxon>
        <taxon>Pseudomonadales</taxon>
        <taxon>Pseudomonadaceae</taxon>
        <taxon>Pseudomonas</taxon>
    </lineage>
</organism>
<sequence>MNLNNNATQPVPTHLPADCFACAVIDEQGREVPITEAMIQQACRALDQEPDEDEPTQG</sequence>
<evidence type="ECO:0000313" key="2">
    <source>
        <dbReference type="Proteomes" id="UP000186079"/>
    </source>
</evidence>
<dbReference type="NCBIfam" id="NF045613">
    <property type="entry name" value="PA1571_fam"/>
    <property type="match status" value="1"/>
</dbReference>